<evidence type="ECO:0000313" key="3">
    <source>
        <dbReference type="Proteomes" id="UP000249493"/>
    </source>
</evidence>
<comment type="caution">
    <text evidence="2">The sequence shown here is derived from an EMBL/GenBank/DDBJ whole genome shotgun (WGS) entry which is preliminary data.</text>
</comment>
<reference evidence="2 3" key="1">
    <citation type="submission" date="2018-06" db="EMBL/GenBank/DDBJ databases">
        <authorList>
            <person name="Zhirakovskaya E."/>
        </authorList>
    </citation>
    <scope>NUCLEOTIDE SEQUENCE [LARGE SCALE GENOMIC DNA]</scope>
    <source>
        <strain evidence="2 3">LY3</strain>
    </source>
</reference>
<protein>
    <submittedName>
        <fullName evidence="2">Uncharacterized protein</fullName>
    </submittedName>
</protein>
<accession>A0A327N5N9</accession>
<dbReference type="AlphaFoldDB" id="A0A327N5N9"/>
<proteinExistence type="predicted"/>
<feature type="transmembrane region" description="Helical" evidence="1">
    <location>
        <begin position="12"/>
        <end position="29"/>
    </location>
</feature>
<dbReference type="RefSeq" id="WP_111284015.1">
    <property type="nucleotide sequence ID" value="NZ_QLIN01000005.1"/>
</dbReference>
<keyword evidence="1" id="KW-0472">Membrane</keyword>
<dbReference type="EMBL" id="QLIN01000005">
    <property type="protein sequence ID" value="RAI69544.1"/>
    <property type="molecule type" value="Genomic_DNA"/>
</dbReference>
<evidence type="ECO:0000256" key="1">
    <source>
        <dbReference type="SAM" id="Phobius"/>
    </source>
</evidence>
<evidence type="ECO:0000313" key="2">
    <source>
        <dbReference type="EMBL" id="RAI69544.1"/>
    </source>
</evidence>
<keyword evidence="1" id="KW-0812">Transmembrane</keyword>
<sequence>MFKRKDPPSRMTYLFLIVLTPCLILSGLWKQGDLNLQTASVALTVNALFYVNLKWIQDFFRAGWGREYEEKLAFFNSQLARDDLSSKERVRLERKLTQLPDRYHLVTSQDATYRKINVIGTLLGAGARVLKAMMH</sequence>
<feature type="transmembrane region" description="Helical" evidence="1">
    <location>
        <begin position="35"/>
        <end position="53"/>
    </location>
</feature>
<dbReference type="Proteomes" id="UP000249493">
    <property type="component" value="Unassembled WGS sequence"/>
</dbReference>
<name>A0A327N5N9_PSEFL</name>
<keyword evidence="1" id="KW-1133">Transmembrane helix</keyword>
<gene>
    <name evidence="2" type="ORF">DOZ80_15565</name>
</gene>
<organism evidence="2 3">
    <name type="scientific">Pseudomonas fluorescens</name>
    <dbReference type="NCBI Taxonomy" id="294"/>
    <lineage>
        <taxon>Bacteria</taxon>
        <taxon>Pseudomonadati</taxon>
        <taxon>Pseudomonadota</taxon>
        <taxon>Gammaproteobacteria</taxon>
        <taxon>Pseudomonadales</taxon>
        <taxon>Pseudomonadaceae</taxon>
        <taxon>Pseudomonas</taxon>
    </lineage>
</organism>